<name>A0A4W3JFR8_CALMI</name>
<accession>A0A4W3JFR8</accession>
<reference evidence="2" key="2">
    <citation type="journal article" date="2007" name="PLoS Biol.">
        <title>Survey sequencing and comparative analysis of the elephant shark (Callorhinchus milii) genome.</title>
        <authorList>
            <person name="Venkatesh B."/>
            <person name="Kirkness E.F."/>
            <person name="Loh Y.H."/>
            <person name="Halpern A.L."/>
            <person name="Lee A.P."/>
            <person name="Johnson J."/>
            <person name="Dandona N."/>
            <person name="Viswanathan L.D."/>
            <person name="Tay A."/>
            <person name="Venter J.C."/>
            <person name="Strausberg R.L."/>
            <person name="Brenner S."/>
        </authorList>
    </citation>
    <scope>NUCLEOTIDE SEQUENCE [LARGE SCALE GENOMIC DNA]</scope>
</reference>
<evidence type="ECO:0000313" key="2">
    <source>
        <dbReference type="Proteomes" id="UP000314986"/>
    </source>
</evidence>
<keyword evidence="2" id="KW-1185">Reference proteome</keyword>
<dbReference type="AlphaFoldDB" id="A0A4W3JFR8"/>
<proteinExistence type="predicted"/>
<protein>
    <submittedName>
        <fullName evidence="1">Uncharacterized protein</fullName>
    </submittedName>
</protein>
<dbReference type="STRING" id="7868.ENSCMIP00000042299"/>
<evidence type="ECO:0000313" key="1">
    <source>
        <dbReference type="Ensembl" id="ENSCMIP00000042299.1"/>
    </source>
</evidence>
<reference evidence="2" key="3">
    <citation type="journal article" date="2014" name="Nature">
        <title>Elephant shark genome provides unique insights into gnathostome evolution.</title>
        <authorList>
            <consortium name="International Elephant Shark Genome Sequencing Consortium"/>
            <person name="Venkatesh B."/>
            <person name="Lee A.P."/>
            <person name="Ravi V."/>
            <person name="Maurya A.K."/>
            <person name="Lian M.M."/>
            <person name="Swann J.B."/>
            <person name="Ohta Y."/>
            <person name="Flajnik M.F."/>
            <person name="Sutoh Y."/>
            <person name="Kasahara M."/>
            <person name="Hoon S."/>
            <person name="Gangu V."/>
            <person name="Roy S.W."/>
            <person name="Irimia M."/>
            <person name="Korzh V."/>
            <person name="Kondrychyn I."/>
            <person name="Lim Z.W."/>
            <person name="Tay B.H."/>
            <person name="Tohari S."/>
            <person name="Kong K.W."/>
            <person name="Ho S."/>
            <person name="Lorente-Galdos B."/>
            <person name="Quilez J."/>
            <person name="Marques-Bonet T."/>
            <person name="Raney B.J."/>
            <person name="Ingham P.W."/>
            <person name="Tay A."/>
            <person name="Hillier L.W."/>
            <person name="Minx P."/>
            <person name="Boehm T."/>
            <person name="Wilson R.K."/>
            <person name="Brenner S."/>
            <person name="Warren W.C."/>
        </authorList>
    </citation>
    <scope>NUCLEOTIDE SEQUENCE [LARGE SCALE GENOMIC DNA]</scope>
</reference>
<reference evidence="1" key="5">
    <citation type="submission" date="2025-09" db="UniProtKB">
        <authorList>
            <consortium name="Ensembl"/>
        </authorList>
    </citation>
    <scope>IDENTIFICATION</scope>
</reference>
<dbReference type="Ensembl" id="ENSCMIT00000042910.1">
    <property type="protein sequence ID" value="ENSCMIP00000042299.1"/>
    <property type="gene ID" value="ENSCMIG00000017587.1"/>
</dbReference>
<sequence length="65" mass="7108">MPEFISNPDFVSETLQDLGSPITSSFTSKMINCRNTVTVLEEVSEGSFSLPVSWLTIPPPTPTHP</sequence>
<reference evidence="2" key="1">
    <citation type="journal article" date="2006" name="Science">
        <title>Ancient noncoding elements conserved in the human genome.</title>
        <authorList>
            <person name="Venkatesh B."/>
            <person name="Kirkness E.F."/>
            <person name="Loh Y.H."/>
            <person name="Halpern A.L."/>
            <person name="Lee A.P."/>
            <person name="Johnson J."/>
            <person name="Dandona N."/>
            <person name="Viswanathan L.D."/>
            <person name="Tay A."/>
            <person name="Venter J.C."/>
            <person name="Strausberg R.L."/>
            <person name="Brenner S."/>
        </authorList>
    </citation>
    <scope>NUCLEOTIDE SEQUENCE [LARGE SCALE GENOMIC DNA]</scope>
</reference>
<organism evidence="1 2">
    <name type="scientific">Callorhinchus milii</name>
    <name type="common">Ghost shark</name>
    <dbReference type="NCBI Taxonomy" id="7868"/>
    <lineage>
        <taxon>Eukaryota</taxon>
        <taxon>Metazoa</taxon>
        <taxon>Chordata</taxon>
        <taxon>Craniata</taxon>
        <taxon>Vertebrata</taxon>
        <taxon>Chondrichthyes</taxon>
        <taxon>Holocephali</taxon>
        <taxon>Chimaeriformes</taxon>
        <taxon>Callorhinchidae</taxon>
        <taxon>Callorhinchus</taxon>
    </lineage>
</organism>
<dbReference type="OMA" id="HWIIAIV"/>
<dbReference type="Proteomes" id="UP000314986">
    <property type="component" value="Unassembled WGS sequence"/>
</dbReference>
<reference evidence="1" key="4">
    <citation type="submission" date="2025-08" db="UniProtKB">
        <authorList>
            <consortium name="Ensembl"/>
        </authorList>
    </citation>
    <scope>IDENTIFICATION</scope>
</reference>
<dbReference type="GeneTree" id="ENSGT00940000177167"/>
<dbReference type="InParanoid" id="A0A4W3JFR8"/>